<name>A0AAD7TS19_9APHY</name>
<organism evidence="2 3">
    <name type="scientific">Trametes cubensis</name>
    <dbReference type="NCBI Taxonomy" id="1111947"/>
    <lineage>
        <taxon>Eukaryota</taxon>
        <taxon>Fungi</taxon>
        <taxon>Dikarya</taxon>
        <taxon>Basidiomycota</taxon>
        <taxon>Agaricomycotina</taxon>
        <taxon>Agaricomycetes</taxon>
        <taxon>Polyporales</taxon>
        <taxon>Polyporaceae</taxon>
        <taxon>Trametes</taxon>
    </lineage>
</organism>
<gene>
    <name evidence="2" type="ORF">ONZ51_g7782</name>
</gene>
<keyword evidence="3" id="KW-1185">Reference proteome</keyword>
<feature type="region of interest" description="Disordered" evidence="1">
    <location>
        <begin position="291"/>
        <end position="315"/>
    </location>
</feature>
<dbReference type="EMBL" id="JAPEVG010000218">
    <property type="protein sequence ID" value="KAJ8473565.1"/>
    <property type="molecule type" value="Genomic_DNA"/>
</dbReference>
<comment type="caution">
    <text evidence="2">The sequence shown here is derived from an EMBL/GenBank/DDBJ whole genome shotgun (WGS) entry which is preliminary data.</text>
</comment>
<protein>
    <submittedName>
        <fullName evidence="2">Uncharacterized protein</fullName>
    </submittedName>
</protein>
<dbReference type="Proteomes" id="UP001215151">
    <property type="component" value="Unassembled WGS sequence"/>
</dbReference>
<dbReference type="InterPro" id="IPR036412">
    <property type="entry name" value="HAD-like_sf"/>
</dbReference>
<dbReference type="InterPro" id="IPR023214">
    <property type="entry name" value="HAD_sf"/>
</dbReference>
<evidence type="ECO:0000256" key="1">
    <source>
        <dbReference type="SAM" id="MobiDB-lite"/>
    </source>
</evidence>
<sequence>MPHTLIVAQFHPVASSYWLPRSGQLAAARIPTVPFWALRFSLDDFEEDSDRPQQLCVVSPEPSPVPLPNASLTLGPKHAVLSGTFYTGDEDLTAKAALPCPDRMLRRPVYLHTTPVIWMHMFCSPPVECVVCQLEEDSIRRFRQAVQDGTKALYKYRNNKEQEKWAAQVAQWGRHDLSEFVFGQHGWDPTYMFSHLNNPKAYCFTFFYSGNVPGFGDRPTIYDELLLYAQICKDYRWEGVERSLLWVRDMRVENRSEHRILALPEILNTRCTPFEGDPTFREAVKQLPGGRRPITLEEEEEMEEADDDTSDSTLESDNSRYVWVSWLKWAFPELALEFPELPLGNPRVVVLDLFGVVLDREAAIRCAFDKWLSFAHHGQTVEGILSRYIEIEALVARKNINAASSLATIVHGALQTLADKLAIPPQVRSQLIADATAVILKPTPYRDAERAIAALTEQGRSILVIPPHSEVTMQHSLPSDLRSRVRTVNEPLSAYFAAPDSFFTALLAQCRAIRSDIQPADILLVSTNVARVTAPASLAGHPTALLKRTGTIASQVQFLVARVAYGNPVPSVVVGDLDELCERLYAHRDSEVA</sequence>
<dbReference type="AlphaFoldDB" id="A0AAD7TS19"/>
<evidence type="ECO:0000313" key="2">
    <source>
        <dbReference type="EMBL" id="KAJ8473565.1"/>
    </source>
</evidence>
<dbReference type="SUPFAM" id="SSF56784">
    <property type="entry name" value="HAD-like"/>
    <property type="match status" value="1"/>
</dbReference>
<reference evidence="2" key="1">
    <citation type="submission" date="2022-11" db="EMBL/GenBank/DDBJ databases">
        <title>Genome Sequence of Cubamyces cubensis.</title>
        <authorList>
            <person name="Buettner E."/>
        </authorList>
    </citation>
    <scope>NUCLEOTIDE SEQUENCE</scope>
    <source>
        <strain evidence="2">MPL-01</strain>
    </source>
</reference>
<dbReference type="Gene3D" id="3.40.50.1000">
    <property type="entry name" value="HAD superfamily/HAD-like"/>
    <property type="match status" value="1"/>
</dbReference>
<accession>A0AAD7TS19</accession>
<evidence type="ECO:0000313" key="3">
    <source>
        <dbReference type="Proteomes" id="UP001215151"/>
    </source>
</evidence>
<dbReference type="Gene3D" id="1.10.150.750">
    <property type="match status" value="1"/>
</dbReference>
<proteinExistence type="predicted"/>
<feature type="compositionally biased region" description="Acidic residues" evidence="1">
    <location>
        <begin position="296"/>
        <end position="310"/>
    </location>
</feature>